<dbReference type="Proteomes" id="UP000662840">
    <property type="component" value="Chromosome"/>
</dbReference>
<evidence type="ECO:0000313" key="1">
    <source>
        <dbReference type="EMBL" id="QSI92691.1"/>
    </source>
</evidence>
<dbReference type="GeneID" id="97605343"/>
<proteinExistence type="predicted"/>
<organism evidence="1 2">
    <name type="scientific">Erwinia amylovora</name>
    <name type="common">Fire blight bacteria</name>
    <dbReference type="NCBI Taxonomy" id="552"/>
    <lineage>
        <taxon>Bacteria</taxon>
        <taxon>Pseudomonadati</taxon>
        <taxon>Pseudomonadota</taxon>
        <taxon>Gammaproteobacteria</taxon>
        <taxon>Enterobacterales</taxon>
        <taxon>Erwiniaceae</taxon>
        <taxon>Erwinia</taxon>
    </lineage>
</organism>
<dbReference type="EMBL" id="CP066796">
    <property type="protein sequence ID" value="QSI92691.1"/>
    <property type="molecule type" value="Genomic_DNA"/>
</dbReference>
<reference evidence="1 2" key="1">
    <citation type="submission" date="2020-12" db="EMBL/GenBank/DDBJ databases">
        <title>Genome sequence of Erwinia amylovora ATCC15580, a type strain.</title>
        <authorList>
            <person name="Kang I.-J."/>
            <person name="Roh E."/>
        </authorList>
    </citation>
    <scope>NUCLEOTIDE SEQUENCE [LARGE SCALE GENOMIC DNA]</scope>
    <source>
        <strain evidence="1 2">ATCC 15580</strain>
    </source>
</reference>
<keyword evidence="2" id="KW-1185">Reference proteome</keyword>
<name>A0ABX7MLH3_ERWAM</name>
<protein>
    <submittedName>
        <fullName evidence="1">Uncharacterized protein</fullName>
    </submittedName>
</protein>
<accession>A0ABX7MLH3</accession>
<evidence type="ECO:0000313" key="2">
    <source>
        <dbReference type="Proteomes" id="UP000662840"/>
    </source>
</evidence>
<sequence>MGLFTEYSRLSPSCNDLIQKLNSDSTLKGKVTFSNLRSCLNNVENSEEKSQPHEISDQISHVYLILLNSGSKVLERKTGILKNIFLMSIAPEPSSDVLVWLDRMDCHQKDAATRHLMFCAGKSYSDTEIKITMQKKYSIDRFRNELKKRIQAAEAEKEKAFGPKRPNSHSVLCGSLLQLD</sequence>
<gene>
    <name evidence="1" type="ORF">JGC47_05130</name>
</gene>
<dbReference type="RefSeq" id="WP_013035916.1">
    <property type="nucleotide sequence ID" value="NZ_CP024970.1"/>
</dbReference>